<reference evidence="8 10" key="2">
    <citation type="submission" date="2017-06" db="EMBL/GenBank/DDBJ databases">
        <authorList>
            <consortium name="Pathogen Informatics"/>
        </authorList>
    </citation>
    <scope>NUCLEOTIDE SEQUENCE [LARGE SCALE GENOMIC DNA]</scope>
    <source>
        <strain evidence="8 10">NCTC13015</strain>
    </source>
</reference>
<evidence type="ECO:0000256" key="3">
    <source>
        <dbReference type="SAM" id="Coils"/>
    </source>
</evidence>
<feature type="compositionally biased region" description="Acidic residues" evidence="4">
    <location>
        <begin position="585"/>
        <end position="594"/>
    </location>
</feature>
<feature type="compositionally biased region" description="Low complexity" evidence="4">
    <location>
        <begin position="400"/>
        <end position="412"/>
    </location>
</feature>
<dbReference type="PANTHER" id="PTHR32347:SF14">
    <property type="entry name" value="EFFLUX SYSTEM COMPONENT YKNX-RELATED"/>
    <property type="match status" value="1"/>
</dbReference>
<dbReference type="eggNOG" id="COG0845">
    <property type="taxonomic scope" value="Bacteria"/>
</dbReference>
<feature type="region of interest" description="Disordered" evidence="4">
    <location>
        <begin position="197"/>
        <end position="252"/>
    </location>
</feature>
<dbReference type="Gene3D" id="2.40.50.100">
    <property type="match status" value="1"/>
</dbReference>
<dbReference type="InterPro" id="IPR050465">
    <property type="entry name" value="UPF0194_transport"/>
</dbReference>
<evidence type="ECO:0000259" key="6">
    <source>
        <dbReference type="Pfam" id="PF25990"/>
    </source>
</evidence>
<dbReference type="Proteomes" id="UP000215374">
    <property type="component" value="Chromosome 1"/>
</dbReference>
<feature type="compositionally biased region" description="Basic and acidic residues" evidence="4">
    <location>
        <begin position="544"/>
        <end position="584"/>
    </location>
</feature>
<name>A0A076NHA4_9CORY</name>
<evidence type="ECO:0000256" key="1">
    <source>
        <dbReference type="ARBA" id="ARBA00004196"/>
    </source>
</evidence>
<dbReference type="SUPFAM" id="SSF111369">
    <property type="entry name" value="HlyD-like secretion proteins"/>
    <property type="match status" value="1"/>
</dbReference>
<evidence type="ECO:0000256" key="2">
    <source>
        <dbReference type="ARBA" id="ARBA00023054"/>
    </source>
</evidence>
<dbReference type="Proteomes" id="UP000028780">
    <property type="component" value="Chromosome"/>
</dbReference>
<dbReference type="Pfam" id="PF25990">
    <property type="entry name" value="Beta-barrel_YknX"/>
    <property type="match status" value="1"/>
</dbReference>
<reference evidence="7 9" key="1">
    <citation type="submission" date="2014-08" db="EMBL/GenBank/DDBJ databases">
        <title>Complete genome sequence of Corynebacterium imitans DSM 44264, isolated from a five-month-old boy with suspected pharyngeal diphtheria.</title>
        <authorList>
            <person name="Mollmann S."/>
            <person name="Albersmeier A."/>
            <person name="Ruckert C."/>
            <person name="Tauch A."/>
        </authorList>
    </citation>
    <scope>NUCLEOTIDE SEQUENCE [LARGE SCALE GENOMIC DNA]</scope>
    <source>
        <strain evidence="7 9">DSM 44264</strain>
    </source>
</reference>
<dbReference type="Gene3D" id="2.40.420.20">
    <property type="match status" value="1"/>
</dbReference>
<dbReference type="Gene3D" id="1.10.287.470">
    <property type="entry name" value="Helix hairpin bin"/>
    <property type="match status" value="1"/>
</dbReference>
<accession>A0A076NHA4</accession>
<dbReference type="PANTHER" id="PTHR32347">
    <property type="entry name" value="EFFLUX SYSTEM COMPONENT YKNX-RELATED"/>
    <property type="match status" value="1"/>
</dbReference>
<keyword evidence="5" id="KW-0732">Signal</keyword>
<dbReference type="AlphaFoldDB" id="A0A076NHA4"/>
<feature type="compositionally biased region" description="Low complexity" evidence="4">
    <location>
        <begin position="227"/>
        <end position="240"/>
    </location>
</feature>
<evidence type="ECO:0000313" key="10">
    <source>
        <dbReference type="Proteomes" id="UP000215374"/>
    </source>
</evidence>
<organism evidence="7 9">
    <name type="scientific">Corynebacterium imitans</name>
    <dbReference type="NCBI Taxonomy" id="156978"/>
    <lineage>
        <taxon>Bacteria</taxon>
        <taxon>Bacillati</taxon>
        <taxon>Actinomycetota</taxon>
        <taxon>Actinomycetes</taxon>
        <taxon>Mycobacteriales</taxon>
        <taxon>Corynebacteriaceae</taxon>
        <taxon>Corynebacterium</taxon>
    </lineage>
</organism>
<dbReference type="STRING" id="156978.CIMIT_08075"/>
<feature type="chain" id="PRO_5001715428" evidence="5">
    <location>
        <begin position="36"/>
        <end position="594"/>
    </location>
</feature>
<keyword evidence="2 3" id="KW-0175">Coiled coil</keyword>
<dbReference type="Gene3D" id="2.40.30.170">
    <property type="match status" value="1"/>
</dbReference>
<gene>
    <name evidence="8" type="primary">macA</name>
    <name evidence="7" type="ORF">CIMIT_08075</name>
    <name evidence="8" type="ORF">SAMEA4535761_01675</name>
</gene>
<feature type="compositionally biased region" description="Low complexity" evidence="4">
    <location>
        <begin position="289"/>
        <end position="299"/>
    </location>
</feature>
<dbReference type="InterPro" id="IPR058636">
    <property type="entry name" value="Beta-barrel_YknX"/>
</dbReference>
<proteinExistence type="predicted"/>
<evidence type="ECO:0000256" key="4">
    <source>
        <dbReference type="SAM" id="MobiDB-lite"/>
    </source>
</evidence>
<feature type="domain" description="YknX-like beta-barrel" evidence="6">
    <location>
        <begin position="361"/>
        <end position="456"/>
    </location>
</feature>
<dbReference type="GO" id="GO:0030313">
    <property type="term" value="C:cell envelope"/>
    <property type="evidence" value="ECO:0007669"/>
    <property type="project" value="UniProtKB-SubCell"/>
</dbReference>
<feature type="signal peptide" evidence="5">
    <location>
        <begin position="1"/>
        <end position="35"/>
    </location>
</feature>
<dbReference type="KEGG" id="cii:CIMIT_08075"/>
<evidence type="ECO:0000313" key="9">
    <source>
        <dbReference type="Proteomes" id="UP000028780"/>
    </source>
</evidence>
<feature type="region of interest" description="Disordered" evidence="4">
    <location>
        <begin position="398"/>
        <end position="430"/>
    </location>
</feature>
<evidence type="ECO:0000256" key="5">
    <source>
        <dbReference type="SAM" id="SignalP"/>
    </source>
</evidence>
<feature type="compositionally biased region" description="Gly residues" evidence="4">
    <location>
        <begin position="413"/>
        <end position="424"/>
    </location>
</feature>
<feature type="coiled-coil region" evidence="3">
    <location>
        <begin position="110"/>
        <end position="177"/>
    </location>
</feature>
<feature type="region of interest" description="Disordered" evidence="4">
    <location>
        <begin position="289"/>
        <end position="318"/>
    </location>
</feature>
<dbReference type="OrthoDB" id="3268957at2"/>
<dbReference type="HOGENOM" id="CLU_018816_14_2_11"/>
<protein>
    <submittedName>
        <fullName evidence="8">Putative macrolide-specific efflux protein</fullName>
    </submittedName>
</protein>
<comment type="subcellular location">
    <subcellularLocation>
        <location evidence="1">Cell envelope</location>
    </subcellularLocation>
</comment>
<dbReference type="EMBL" id="CP009211">
    <property type="protein sequence ID" value="AIJ33869.1"/>
    <property type="molecule type" value="Genomic_DNA"/>
</dbReference>
<dbReference type="RefSeq" id="WP_038591424.1">
    <property type="nucleotide sequence ID" value="NZ_CP009211.1"/>
</dbReference>
<sequence>MSEFGTTTPHATPRRRSLKLRTVAALTSVVLLASACGFGGSDEADGSGLQPGDYTIAAAEDVSDSVIVNGHIAPIRAMNITTSVQSEVEKIAVQPGDRVQKDQFLASMNTEQLDRQLAAQERQQANAQAEAAQALEQAQSQLNAHDQSVANGSNQTIRQAQAQVNQAQAAYDAALAAQGGRSATRVADVFSQMAGNLSSHLPGNSSNGTSSGGGQGPKAPSAPAPAAPGGAPAAPGAAPAPGGGQGGMSPDEIAQIAGAEGGGAPMSVDEAYAALQDAKAALAAAQSQAQQERQQLQGQVDSARRQAESAGISESDGTLEYQLQEATLYSPLAGVVTSVDVEEGDIPQGKLLSLADDSSLLIKSEVREADVPNIKQGNRVEFTSTATGDKKFKGRVKRIAPAADQSSAAPAGMPGGMSAGGGGSDSESGSVTFPVEIEVTGDTKGLLLGGTVRAEIITQESADALNVPLDAVYGEEGDKKVLVMATDGDDASSGVVEERKVETGASNDVDIAITGGELKAGDIVINWPDEYSEQIGEKVSISDPRFDPEQVREAKEGKPKETDTESAKKDDKQGEKKDSKKDDNAEAADGGEDK</sequence>
<evidence type="ECO:0000313" key="7">
    <source>
        <dbReference type="EMBL" id="AIJ33869.1"/>
    </source>
</evidence>
<feature type="region of interest" description="Disordered" evidence="4">
    <location>
        <begin position="535"/>
        <end position="594"/>
    </location>
</feature>
<keyword evidence="9" id="KW-1185">Reference proteome</keyword>
<dbReference type="EMBL" id="LT906467">
    <property type="protein sequence ID" value="SNV76470.1"/>
    <property type="molecule type" value="Genomic_DNA"/>
</dbReference>
<evidence type="ECO:0000313" key="8">
    <source>
        <dbReference type="EMBL" id="SNV76470.1"/>
    </source>
</evidence>